<dbReference type="Gene3D" id="3.40.50.300">
    <property type="entry name" value="P-loop containing nucleotide triphosphate hydrolases"/>
    <property type="match status" value="1"/>
</dbReference>
<dbReference type="SUPFAM" id="SSF48452">
    <property type="entry name" value="TPR-like"/>
    <property type="match status" value="2"/>
</dbReference>
<dbReference type="Gene3D" id="1.25.40.10">
    <property type="entry name" value="Tetratricopeptide repeat domain"/>
    <property type="match status" value="2"/>
</dbReference>
<dbReference type="EMBL" id="CP115174">
    <property type="protein sequence ID" value="WBO23753.1"/>
    <property type="molecule type" value="Genomic_DNA"/>
</dbReference>
<dbReference type="PANTHER" id="PTHR12788:SF10">
    <property type="entry name" value="PROTEIN-TYROSINE SULFOTRANSFERASE"/>
    <property type="match status" value="1"/>
</dbReference>
<sequence length="685" mass="75585">MTDTEPPLPAATDETRSACIARLRAIQHGGDHRRAAIEAIVALQRFPADRNLLLLRATSLRFLGDIEGALAILDRLVADQPGFSLIHQERGLCHVVRRDAPAAIAAFRAAVSINPALAQSWHMLASLSRMVGDDAGAQEARSQELALQSLPYPIVQATSLFADGDGVGAEALMRRFLLDHGDHPEAMRLLAKIGLSQDVLDDAEILYAAVLAMVPDHRAARHEYAQTLLARHKFAEAGAVLAPLLAEDGDNLALREMAATIAVGLGQTDEAIRLYEQIRAALPDDPGDDAGLRAHLADIELWRGHALKTVGRLPDAIAAYRTAVTLRPDFGDGWWSLANLKTYRFPADDLAAMRAAQAAPGTSDVDRVHLNFALGKALEDVGDTADAWTHYAQGNALQRASSHYRPDILETNTAEQKRVGTPAFFAARADFGAPAPDPIFVVGLPRSGSTLIEQILASHPHVEGTQELPDIQRIVQELQGRDPDLDRPRYPAVLADLDRERARALGDAYLAGTRAHRVLGRPFFVDKMPNNFRHIGLIHLILPNAKIIDVRRSPMACCFSNLKQLFARGQEFTYSIDDIARYYRTYLDLMRHWEAVLPGRVLKVVHEDVIDDLDAQVRRLLEHCGLAFDPACLDFHQNRRAVRTPSSEQVRQPIFRDGLDQWRAFEPWLADLRSALGEAADAWRT</sequence>
<dbReference type="InterPro" id="IPR026634">
    <property type="entry name" value="TPST-like"/>
</dbReference>
<dbReference type="RefSeq" id="WP_270078384.1">
    <property type="nucleotide sequence ID" value="NZ_CP115174.1"/>
</dbReference>
<dbReference type="InterPro" id="IPR027417">
    <property type="entry name" value="P-loop_NTPase"/>
</dbReference>
<dbReference type="SUPFAM" id="SSF52540">
    <property type="entry name" value="P-loop containing nucleoside triphosphate hydrolases"/>
    <property type="match status" value="1"/>
</dbReference>
<dbReference type="PROSITE" id="PS50005">
    <property type="entry name" value="TPR"/>
    <property type="match status" value="1"/>
</dbReference>
<protein>
    <submittedName>
        <fullName evidence="3">Sulfotransferase</fullName>
    </submittedName>
</protein>
<dbReference type="Pfam" id="PF14559">
    <property type="entry name" value="TPR_19"/>
    <property type="match status" value="1"/>
</dbReference>
<evidence type="ECO:0000313" key="3">
    <source>
        <dbReference type="EMBL" id="WBO23753.1"/>
    </source>
</evidence>
<dbReference type="InterPro" id="IPR019734">
    <property type="entry name" value="TPR_rpt"/>
</dbReference>
<dbReference type="PANTHER" id="PTHR12788">
    <property type="entry name" value="PROTEIN-TYROSINE SULFOTRANSFERASE 2"/>
    <property type="match status" value="1"/>
</dbReference>
<evidence type="ECO:0000256" key="2">
    <source>
        <dbReference type="PROSITE-ProRule" id="PRU00339"/>
    </source>
</evidence>
<accession>A0ABY7NQF7</accession>
<keyword evidence="4" id="KW-1185">Reference proteome</keyword>
<dbReference type="InterPro" id="IPR011990">
    <property type="entry name" value="TPR-like_helical_dom_sf"/>
</dbReference>
<evidence type="ECO:0000256" key="1">
    <source>
        <dbReference type="ARBA" id="ARBA00022679"/>
    </source>
</evidence>
<reference evidence="3 4" key="1">
    <citation type="submission" date="2022-12" db="EMBL/GenBank/DDBJ databases">
        <title>Sphingomonas abieness sp. nov., an endophytic bacterium isolated from Abies koreana.</title>
        <authorList>
            <person name="Jiang L."/>
            <person name="Lee J."/>
        </authorList>
    </citation>
    <scope>NUCLEOTIDE SEQUENCE [LARGE SCALE GENOMIC DNA]</scope>
    <source>
        <strain evidence="4">PAMB 00755</strain>
    </source>
</reference>
<name>A0ABY7NQF7_9SPHN</name>
<keyword evidence="2" id="KW-0802">TPR repeat</keyword>
<evidence type="ECO:0000313" key="4">
    <source>
        <dbReference type="Proteomes" id="UP001210865"/>
    </source>
</evidence>
<organism evidence="3 4">
    <name type="scientific">Sphingomonas abietis</name>
    <dbReference type="NCBI Taxonomy" id="3012344"/>
    <lineage>
        <taxon>Bacteria</taxon>
        <taxon>Pseudomonadati</taxon>
        <taxon>Pseudomonadota</taxon>
        <taxon>Alphaproteobacteria</taxon>
        <taxon>Sphingomonadales</taxon>
        <taxon>Sphingomonadaceae</taxon>
        <taxon>Sphingomonas</taxon>
    </lineage>
</organism>
<proteinExistence type="predicted"/>
<dbReference type="SMART" id="SM00028">
    <property type="entry name" value="TPR"/>
    <property type="match status" value="4"/>
</dbReference>
<gene>
    <name evidence="3" type="ORF">PBT88_06420</name>
</gene>
<dbReference type="Pfam" id="PF13469">
    <property type="entry name" value="Sulfotransfer_3"/>
    <property type="match status" value="1"/>
</dbReference>
<dbReference type="Proteomes" id="UP001210865">
    <property type="component" value="Chromosome"/>
</dbReference>
<dbReference type="Pfam" id="PF13432">
    <property type="entry name" value="TPR_16"/>
    <property type="match status" value="2"/>
</dbReference>
<feature type="repeat" description="TPR" evidence="2">
    <location>
        <begin position="297"/>
        <end position="330"/>
    </location>
</feature>
<keyword evidence="1" id="KW-0808">Transferase</keyword>